<dbReference type="PROSITE" id="PS50887">
    <property type="entry name" value="GGDEF"/>
    <property type="match status" value="1"/>
</dbReference>
<organism evidence="3 4">
    <name type="scientific">Zoogloea dura</name>
    <dbReference type="NCBI Taxonomy" id="2728840"/>
    <lineage>
        <taxon>Bacteria</taxon>
        <taxon>Pseudomonadati</taxon>
        <taxon>Pseudomonadota</taxon>
        <taxon>Betaproteobacteria</taxon>
        <taxon>Rhodocyclales</taxon>
        <taxon>Zoogloeaceae</taxon>
        <taxon>Zoogloea</taxon>
    </lineage>
</organism>
<comment type="caution">
    <text evidence="3">The sequence shown here is derived from an EMBL/GenBank/DDBJ whole genome shotgun (WGS) entry which is preliminary data.</text>
</comment>
<dbReference type="CDD" id="cd00130">
    <property type="entry name" value="PAS"/>
    <property type="match status" value="1"/>
</dbReference>
<dbReference type="Pfam" id="PF13185">
    <property type="entry name" value="GAF_2"/>
    <property type="match status" value="1"/>
</dbReference>
<keyword evidence="4" id="KW-1185">Reference proteome</keyword>
<dbReference type="Gene3D" id="3.30.450.40">
    <property type="match status" value="1"/>
</dbReference>
<evidence type="ECO:0000313" key="4">
    <source>
        <dbReference type="Proteomes" id="UP000580043"/>
    </source>
</evidence>
<dbReference type="Gene3D" id="3.30.450.20">
    <property type="entry name" value="PAS domain"/>
    <property type="match status" value="1"/>
</dbReference>
<dbReference type="NCBIfam" id="TIGR00254">
    <property type="entry name" value="GGDEF"/>
    <property type="match status" value="1"/>
</dbReference>
<dbReference type="SUPFAM" id="SSF55785">
    <property type="entry name" value="PYP-like sensor domain (PAS domain)"/>
    <property type="match status" value="1"/>
</dbReference>
<evidence type="ECO:0000313" key="3">
    <source>
        <dbReference type="EMBL" id="NML26809.1"/>
    </source>
</evidence>
<gene>
    <name evidence="3" type="ORF">HHL15_13720</name>
</gene>
<dbReference type="Pfam" id="PF00990">
    <property type="entry name" value="GGDEF"/>
    <property type="match status" value="1"/>
</dbReference>
<dbReference type="InterPro" id="IPR013655">
    <property type="entry name" value="PAS_fold_3"/>
</dbReference>
<dbReference type="GO" id="GO:0003824">
    <property type="term" value="F:catalytic activity"/>
    <property type="evidence" value="ECO:0007669"/>
    <property type="project" value="UniProtKB-ARBA"/>
</dbReference>
<dbReference type="RefSeq" id="WP_169146351.1">
    <property type="nucleotide sequence ID" value="NZ_JABBGA010000010.1"/>
</dbReference>
<protein>
    <submittedName>
        <fullName evidence="3">Diguanylate cyclase</fullName>
    </submittedName>
</protein>
<accession>A0A848G654</accession>
<dbReference type="SUPFAM" id="SSF55073">
    <property type="entry name" value="Nucleotide cyclase"/>
    <property type="match status" value="1"/>
</dbReference>
<dbReference type="InterPro" id="IPR035965">
    <property type="entry name" value="PAS-like_dom_sf"/>
</dbReference>
<proteinExistence type="predicted"/>
<dbReference type="SUPFAM" id="SSF55781">
    <property type="entry name" value="GAF domain-like"/>
    <property type="match status" value="1"/>
</dbReference>
<dbReference type="SMART" id="SM00065">
    <property type="entry name" value="GAF"/>
    <property type="match status" value="1"/>
</dbReference>
<dbReference type="FunFam" id="3.30.70.270:FF:000001">
    <property type="entry name" value="Diguanylate cyclase domain protein"/>
    <property type="match status" value="1"/>
</dbReference>
<evidence type="ECO:0000259" key="2">
    <source>
        <dbReference type="PROSITE" id="PS50887"/>
    </source>
</evidence>
<feature type="domain" description="GGDEF" evidence="2">
    <location>
        <begin position="319"/>
        <end position="445"/>
    </location>
</feature>
<dbReference type="PANTHER" id="PTHR46663">
    <property type="entry name" value="DIGUANYLATE CYCLASE DGCT-RELATED"/>
    <property type="match status" value="1"/>
</dbReference>
<sequence>MDQPLQDRLPNYVDLLLDAVFLVDAAGHIIYVNRACERIFGYTQREMTGQLMVSFLHPEDLVRTHEESLQVMAGFPRVGFENRYIHKHGHIVNIMWSARWSEADQLRIGVARDVTGQKLAEALQAATYAVSEAAHSAKDLDSLFSLIHAIIARCVPLAGLAVATCMHHPDRLEFPYQRNDDGDNGDDLLLHEATARKLCEEVLHSGQPLQLTHDALAAPSGVDAAAKGASAWLILPLVAQHETIGVLILKARPGARYSDKDRELLHFVSAQVATAIERGRLKARLLRAAQYDDLTNLPNRRLFHDRLSTALARSKRRQHPMALLYIDIDDFKHVNDTLGHSAGDRLLQHIARSLEGCVRKADTVARLGGDEFVIILEDIHGPHDALAVIEKIRSALHAACVIDGTTLHTAASIGLALYPEHGSEAEELLRHSDSRMYHEKTGPAP</sequence>
<evidence type="ECO:0000259" key="1">
    <source>
        <dbReference type="PROSITE" id="PS50112"/>
    </source>
</evidence>
<dbReference type="PANTHER" id="PTHR46663:SF3">
    <property type="entry name" value="SLL0267 PROTEIN"/>
    <property type="match status" value="1"/>
</dbReference>
<dbReference type="NCBIfam" id="TIGR00229">
    <property type="entry name" value="sensory_box"/>
    <property type="match status" value="1"/>
</dbReference>
<dbReference type="InterPro" id="IPR043128">
    <property type="entry name" value="Rev_trsase/Diguanyl_cyclase"/>
</dbReference>
<dbReference type="Proteomes" id="UP000580043">
    <property type="component" value="Unassembled WGS sequence"/>
</dbReference>
<dbReference type="InterPro" id="IPR000160">
    <property type="entry name" value="GGDEF_dom"/>
</dbReference>
<dbReference type="SMART" id="SM00091">
    <property type="entry name" value="PAS"/>
    <property type="match status" value="1"/>
</dbReference>
<dbReference type="Gene3D" id="3.30.70.270">
    <property type="match status" value="1"/>
</dbReference>
<dbReference type="InterPro" id="IPR003018">
    <property type="entry name" value="GAF"/>
</dbReference>
<dbReference type="InterPro" id="IPR052163">
    <property type="entry name" value="DGC-Regulatory_Protein"/>
</dbReference>
<dbReference type="InterPro" id="IPR029787">
    <property type="entry name" value="Nucleotide_cyclase"/>
</dbReference>
<name>A0A848G654_9RHOO</name>
<dbReference type="InterPro" id="IPR000014">
    <property type="entry name" value="PAS"/>
</dbReference>
<dbReference type="InterPro" id="IPR029016">
    <property type="entry name" value="GAF-like_dom_sf"/>
</dbReference>
<reference evidence="3 4" key="1">
    <citation type="submission" date="2020-04" db="EMBL/GenBank/DDBJ databases">
        <title>Zoogloea sp. G-4-1-14 isolated from soil.</title>
        <authorList>
            <person name="Dahal R.H."/>
        </authorList>
    </citation>
    <scope>NUCLEOTIDE SEQUENCE [LARGE SCALE GENOMIC DNA]</scope>
    <source>
        <strain evidence="3 4">G-4-1-14</strain>
    </source>
</reference>
<dbReference type="Pfam" id="PF08447">
    <property type="entry name" value="PAS_3"/>
    <property type="match status" value="1"/>
</dbReference>
<dbReference type="CDD" id="cd01949">
    <property type="entry name" value="GGDEF"/>
    <property type="match status" value="1"/>
</dbReference>
<dbReference type="PROSITE" id="PS50112">
    <property type="entry name" value="PAS"/>
    <property type="match status" value="1"/>
</dbReference>
<dbReference type="SMART" id="SM00267">
    <property type="entry name" value="GGDEF"/>
    <property type="match status" value="1"/>
</dbReference>
<dbReference type="EMBL" id="JABBGA010000010">
    <property type="protein sequence ID" value="NML26809.1"/>
    <property type="molecule type" value="Genomic_DNA"/>
</dbReference>
<feature type="domain" description="PAS" evidence="1">
    <location>
        <begin position="5"/>
        <end position="60"/>
    </location>
</feature>
<dbReference type="AlphaFoldDB" id="A0A848G654"/>